<reference evidence="3" key="1">
    <citation type="submission" date="2020-07" db="EMBL/GenBank/DDBJ databases">
        <title>Multicomponent nature underlies the extraordinary mechanical properties of spider dragline silk.</title>
        <authorList>
            <person name="Kono N."/>
            <person name="Nakamura H."/>
            <person name="Mori M."/>
            <person name="Yoshida Y."/>
            <person name="Ohtoshi R."/>
            <person name="Malay A.D."/>
            <person name="Moran D.A.P."/>
            <person name="Tomita M."/>
            <person name="Numata K."/>
            <person name="Arakawa K."/>
        </authorList>
    </citation>
    <scope>NUCLEOTIDE SEQUENCE</scope>
</reference>
<evidence type="ECO:0000256" key="1">
    <source>
        <dbReference type="SAM" id="Coils"/>
    </source>
</evidence>
<evidence type="ECO:0000313" key="4">
    <source>
        <dbReference type="Proteomes" id="UP000887116"/>
    </source>
</evidence>
<feature type="compositionally biased region" description="Low complexity" evidence="2">
    <location>
        <begin position="198"/>
        <end position="211"/>
    </location>
</feature>
<dbReference type="Proteomes" id="UP000887116">
    <property type="component" value="Unassembled WGS sequence"/>
</dbReference>
<dbReference type="AlphaFoldDB" id="A0A8X6J636"/>
<organism evidence="3 4">
    <name type="scientific">Trichonephila clavata</name>
    <name type="common">Joro spider</name>
    <name type="synonym">Nephila clavata</name>
    <dbReference type="NCBI Taxonomy" id="2740835"/>
    <lineage>
        <taxon>Eukaryota</taxon>
        <taxon>Metazoa</taxon>
        <taxon>Ecdysozoa</taxon>
        <taxon>Arthropoda</taxon>
        <taxon>Chelicerata</taxon>
        <taxon>Arachnida</taxon>
        <taxon>Araneae</taxon>
        <taxon>Araneomorphae</taxon>
        <taxon>Entelegynae</taxon>
        <taxon>Araneoidea</taxon>
        <taxon>Nephilidae</taxon>
        <taxon>Trichonephila</taxon>
    </lineage>
</organism>
<feature type="compositionally biased region" description="Acidic residues" evidence="2">
    <location>
        <begin position="170"/>
        <end position="182"/>
    </location>
</feature>
<comment type="caution">
    <text evidence="3">The sequence shown here is derived from an EMBL/GenBank/DDBJ whole genome shotgun (WGS) entry which is preliminary data.</text>
</comment>
<accession>A0A8X6J636</accession>
<evidence type="ECO:0000256" key="2">
    <source>
        <dbReference type="SAM" id="MobiDB-lite"/>
    </source>
</evidence>
<evidence type="ECO:0000313" key="3">
    <source>
        <dbReference type="EMBL" id="GFR21765.1"/>
    </source>
</evidence>
<name>A0A8X6J636_TRICU</name>
<proteinExistence type="predicted"/>
<feature type="coiled-coil region" evidence="1">
    <location>
        <begin position="80"/>
        <end position="107"/>
    </location>
</feature>
<gene>
    <name evidence="3" type="primary">NCL1_40712</name>
    <name evidence="3" type="ORF">TNCT_686011</name>
</gene>
<sequence>MFHSSNDETELYYNPEVFLNTHANDDFKGNSILVRALPKIQYSKAIRNGKSITYKSIITKPREKLTFRFLDPHSGLDDEILKIQVILSRLEEKYDIIENEVFSWLQNTENSAENDFISFDKDNDNLNSNFYENNDKKDNCLMRFKAGNFYDWNLDDFESLHTKLSKIMEEETSESELDDTESSLDGSYKSWQPDSRASTSSEDSDSLSSTEISHKRRNKCTKFKADKFSGNLDTKLEANLSVTSESRCITSKSTDVNSDHFGFVSVLLHNLQRLCNSEDIIGAKNQSVNDYILKDIKY</sequence>
<dbReference type="OrthoDB" id="10482756at2759"/>
<keyword evidence="4" id="KW-1185">Reference proteome</keyword>
<dbReference type="EMBL" id="BMAO01018187">
    <property type="protein sequence ID" value="GFR21765.1"/>
    <property type="molecule type" value="Genomic_DNA"/>
</dbReference>
<feature type="region of interest" description="Disordered" evidence="2">
    <location>
        <begin position="170"/>
        <end position="212"/>
    </location>
</feature>
<protein>
    <submittedName>
        <fullName evidence="3">Uncharacterized protein</fullName>
    </submittedName>
</protein>
<keyword evidence="1" id="KW-0175">Coiled coil</keyword>